<evidence type="ECO:0000313" key="3">
    <source>
        <dbReference type="Proteomes" id="UP001157418"/>
    </source>
</evidence>
<organism evidence="2 3">
    <name type="scientific">Lactuca virosa</name>
    <dbReference type="NCBI Taxonomy" id="75947"/>
    <lineage>
        <taxon>Eukaryota</taxon>
        <taxon>Viridiplantae</taxon>
        <taxon>Streptophyta</taxon>
        <taxon>Embryophyta</taxon>
        <taxon>Tracheophyta</taxon>
        <taxon>Spermatophyta</taxon>
        <taxon>Magnoliopsida</taxon>
        <taxon>eudicotyledons</taxon>
        <taxon>Gunneridae</taxon>
        <taxon>Pentapetalae</taxon>
        <taxon>asterids</taxon>
        <taxon>campanulids</taxon>
        <taxon>Asterales</taxon>
        <taxon>Asteraceae</taxon>
        <taxon>Cichorioideae</taxon>
        <taxon>Cichorieae</taxon>
        <taxon>Lactucinae</taxon>
        <taxon>Lactuca</taxon>
    </lineage>
</organism>
<keyword evidence="3" id="KW-1185">Reference proteome</keyword>
<dbReference type="AlphaFoldDB" id="A0AAU9LIA2"/>
<evidence type="ECO:0000256" key="1">
    <source>
        <dbReference type="SAM" id="MobiDB-lite"/>
    </source>
</evidence>
<dbReference type="EMBL" id="CAKMRJ010000001">
    <property type="protein sequence ID" value="CAH1412188.1"/>
    <property type="molecule type" value="Genomic_DNA"/>
</dbReference>
<evidence type="ECO:0000313" key="2">
    <source>
        <dbReference type="EMBL" id="CAH1412188.1"/>
    </source>
</evidence>
<reference evidence="2 3" key="1">
    <citation type="submission" date="2022-01" db="EMBL/GenBank/DDBJ databases">
        <authorList>
            <person name="Xiong W."/>
            <person name="Schranz E."/>
        </authorList>
    </citation>
    <scope>NUCLEOTIDE SEQUENCE [LARGE SCALE GENOMIC DNA]</scope>
</reference>
<accession>A0AAU9LIA2</accession>
<feature type="compositionally biased region" description="Basic and acidic residues" evidence="1">
    <location>
        <begin position="69"/>
        <end position="84"/>
    </location>
</feature>
<comment type="caution">
    <text evidence="2">The sequence shown here is derived from an EMBL/GenBank/DDBJ whole genome shotgun (WGS) entry which is preliminary data.</text>
</comment>
<name>A0AAU9LIA2_9ASTR</name>
<gene>
    <name evidence="2" type="ORF">LVIROSA_LOCUS221</name>
</gene>
<protein>
    <submittedName>
        <fullName evidence="2">Uncharacterized protein</fullName>
    </submittedName>
</protein>
<dbReference type="Proteomes" id="UP001157418">
    <property type="component" value="Unassembled WGS sequence"/>
</dbReference>
<feature type="region of interest" description="Disordered" evidence="1">
    <location>
        <begin position="62"/>
        <end position="91"/>
    </location>
</feature>
<proteinExistence type="predicted"/>
<sequence>MISDIIETKDSMITITMRKHLDEKLKPVFAMLHRLEGIYNQSFHPKQGGERVAGVSRKIGPTAPVKPILKNEPKGKEKLFRDDPIIENEDE</sequence>